<feature type="region of interest" description="Disordered" evidence="2">
    <location>
        <begin position="1"/>
        <end position="40"/>
    </location>
</feature>
<proteinExistence type="predicted"/>
<dbReference type="EMBL" id="JAZDUE010000012">
    <property type="protein sequence ID" value="MEE4024382.1"/>
    <property type="molecule type" value="Genomic_DNA"/>
</dbReference>
<accession>A0ABU7MVQ5</accession>
<dbReference type="Gene3D" id="3.30.160.270">
    <property type="match status" value="1"/>
</dbReference>
<keyword evidence="4" id="KW-1185">Reference proteome</keyword>
<feature type="compositionally biased region" description="Basic and acidic residues" evidence="2">
    <location>
        <begin position="26"/>
        <end position="36"/>
    </location>
</feature>
<dbReference type="RefSeq" id="WP_330505757.1">
    <property type="nucleotide sequence ID" value="NZ_JAZDUE010000012.1"/>
</dbReference>
<evidence type="ECO:0008006" key="5">
    <source>
        <dbReference type="Google" id="ProtNLM"/>
    </source>
</evidence>
<name>A0ABU7MVQ5_9ACTN</name>
<gene>
    <name evidence="3" type="ORF">V1Y59_14950</name>
</gene>
<protein>
    <recommendedName>
        <fullName evidence="5">2-isopropylmalate synthase LeuA allosteric (dimerisation) domain-containing protein</fullName>
    </recommendedName>
</protein>
<evidence type="ECO:0000256" key="2">
    <source>
        <dbReference type="SAM" id="MobiDB-lite"/>
    </source>
</evidence>
<keyword evidence="1" id="KW-0808">Transferase</keyword>
<comment type="caution">
    <text evidence="3">The sequence shown here is derived from an EMBL/GenBank/DDBJ whole genome shotgun (WGS) entry which is preliminary data.</text>
</comment>
<evidence type="ECO:0000313" key="3">
    <source>
        <dbReference type="EMBL" id="MEE4024382.1"/>
    </source>
</evidence>
<evidence type="ECO:0000256" key="1">
    <source>
        <dbReference type="ARBA" id="ARBA00022679"/>
    </source>
</evidence>
<organism evidence="3 4">
    <name type="scientific">Gordonia prachuapensis</name>
    <dbReference type="NCBI Taxonomy" id="3115651"/>
    <lineage>
        <taxon>Bacteria</taxon>
        <taxon>Bacillati</taxon>
        <taxon>Actinomycetota</taxon>
        <taxon>Actinomycetes</taxon>
        <taxon>Mycobacteriales</taxon>
        <taxon>Gordoniaceae</taxon>
        <taxon>Gordonia</taxon>
    </lineage>
</organism>
<reference evidence="3 4" key="1">
    <citation type="submission" date="2024-01" db="EMBL/GenBank/DDBJ databases">
        <title>Draft genome sequence of Gordonia sp. PKS22-38.</title>
        <authorList>
            <person name="Suphannarot A."/>
            <person name="Mingma R."/>
        </authorList>
    </citation>
    <scope>NUCLEOTIDE SEQUENCE [LARGE SCALE GENOMIC DNA]</scope>
    <source>
        <strain evidence="3 4">PKS22-38</strain>
    </source>
</reference>
<sequence>MHTIQRYPSHGHPSHGHPSPGTYEPSRCDPFHDRFGRPLPRGLREQATGLNWQDFLEEFAPRGAIRLGTWTSTRDHQDSVTCRATIALADRIISLQATAAGPIGALTSMLYDLGAPVQIVGLHQYVVDDMVMTFLLCEHDDRQCWAYGTGPTADDANVNALIAGANRLLSSAGRAR</sequence>
<dbReference type="InterPro" id="IPR036230">
    <property type="entry name" value="LeuA_allosteric_dom_sf"/>
</dbReference>
<evidence type="ECO:0000313" key="4">
    <source>
        <dbReference type="Proteomes" id="UP001335729"/>
    </source>
</evidence>
<dbReference type="Proteomes" id="UP001335729">
    <property type="component" value="Unassembled WGS sequence"/>
</dbReference>
<dbReference type="SUPFAM" id="SSF110921">
    <property type="entry name" value="2-isopropylmalate synthase LeuA, allosteric (dimerisation) domain"/>
    <property type="match status" value="1"/>
</dbReference>
<feature type="compositionally biased region" description="Low complexity" evidence="2">
    <location>
        <begin position="8"/>
        <end position="21"/>
    </location>
</feature>